<evidence type="ECO:0000256" key="1">
    <source>
        <dbReference type="SAM" id="MobiDB-lite"/>
    </source>
</evidence>
<organism evidence="4 5">
    <name type="scientific">Panagrellus redivivus</name>
    <name type="common">Microworm</name>
    <dbReference type="NCBI Taxonomy" id="6233"/>
    <lineage>
        <taxon>Eukaryota</taxon>
        <taxon>Metazoa</taxon>
        <taxon>Ecdysozoa</taxon>
        <taxon>Nematoda</taxon>
        <taxon>Chromadorea</taxon>
        <taxon>Rhabditida</taxon>
        <taxon>Tylenchina</taxon>
        <taxon>Panagrolaimomorpha</taxon>
        <taxon>Panagrolaimoidea</taxon>
        <taxon>Panagrolaimidae</taxon>
        <taxon>Panagrellus</taxon>
    </lineage>
</organism>
<reference evidence="5" key="2">
    <citation type="submission" date="2020-10" db="UniProtKB">
        <authorList>
            <consortium name="WormBaseParasite"/>
        </authorList>
    </citation>
    <scope>IDENTIFICATION</scope>
</reference>
<evidence type="ECO:0000256" key="2">
    <source>
        <dbReference type="SAM" id="Phobius"/>
    </source>
</evidence>
<dbReference type="PROSITE" id="PS51782">
    <property type="entry name" value="LYSM"/>
    <property type="match status" value="1"/>
</dbReference>
<dbReference type="Proteomes" id="UP000492821">
    <property type="component" value="Unassembled WGS sequence"/>
</dbReference>
<dbReference type="InterPro" id="IPR018392">
    <property type="entry name" value="LysM"/>
</dbReference>
<dbReference type="InterPro" id="IPR045030">
    <property type="entry name" value="LYSM1-4"/>
</dbReference>
<keyword evidence="2" id="KW-0812">Transmembrane</keyword>
<feature type="compositionally biased region" description="Low complexity" evidence="1">
    <location>
        <begin position="7"/>
        <end position="20"/>
    </location>
</feature>
<evidence type="ECO:0000313" key="4">
    <source>
        <dbReference type="Proteomes" id="UP000492821"/>
    </source>
</evidence>
<keyword evidence="2" id="KW-0472">Membrane</keyword>
<accession>A0A7E4VIN0</accession>
<dbReference type="WBParaSite" id="Pan_g20649.t1">
    <property type="protein sequence ID" value="Pan_g20649.t1"/>
    <property type="gene ID" value="Pan_g20649"/>
</dbReference>
<dbReference type="SMART" id="SM00257">
    <property type="entry name" value="LysM"/>
    <property type="match status" value="1"/>
</dbReference>
<evidence type="ECO:0000259" key="3">
    <source>
        <dbReference type="PROSITE" id="PS51782"/>
    </source>
</evidence>
<proteinExistence type="predicted"/>
<keyword evidence="2" id="KW-1133">Transmembrane helix</keyword>
<reference evidence="4" key="1">
    <citation type="journal article" date="2013" name="Genetics">
        <title>The draft genome and transcriptome of Panagrellus redivivus are shaped by the harsh demands of a free-living lifestyle.</title>
        <authorList>
            <person name="Srinivasan J."/>
            <person name="Dillman A.R."/>
            <person name="Macchietto M.G."/>
            <person name="Heikkinen L."/>
            <person name="Lakso M."/>
            <person name="Fracchia K.M."/>
            <person name="Antoshechkin I."/>
            <person name="Mortazavi A."/>
            <person name="Wong G."/>
            <person name="Sternberg P.W."/>
        </authorList>
    </citation>
    <scope>NUCLEOTIDE SEQUENCE [LARGE SCALE GENOMIC DNA]</scope>
    <source>
        <strain evidence="4">MT8872</strain>
    </source>
</reference>
<feature type="domain" description="LysM" evidence="3">
    <location>
        <begin position="62"/>
        <end position="106"/>
    </location>
</feature>
<dbReference type="SUPFAM" id="SSF54106">
    <property type="entry name" value="LysM domain"/>
    <property type="match status" value="1"/>
</dbReference>
<dbReference type="InterPro" id="IPR036779">
    <property type="entry name" value="LysM_dom_sf"/>
</dbReference>
<keyword evidence="4" id="KW-1185">Reference proteome</keyword>
<feature type="transmembrane region" description="Helical" evidence="2">
    <location>
        <begin position="231"/>
        <end position="252"/>
    </location>
</feature>
<name>A0A7E4VIN0_PANRE</name>
<dbReference type="PANTHER" id="PTHR20932:SF8">
    <property type="entry name" value="LD22649P"/>
    <property type="match status" value="1"/>
</dbReference>
<dbReference type="Pfam" id="PF01476">
    <property type="entry name" value="LysM"/>
    <property type="match status" value="1"/>
</dbReference>
<sequence>MKEHLVRVNSVASSSDDVNNGAESVELRARGGRSTGFNISGGNSITRSDDPAPAWLNGRVLVDRRVKPGDTLNKIALQYSVQVADIKRANNLVSETAIFALPAIKVPVSRFFVERIRAGEASPQELEDHFIDPATSYVFANDGSAIAPGHASGDFMPTGKDSDRTPLLAAIDDEDSDETARRARVEAILERTDATVAQVRDQLRETPGLENGAFHFVDATSPDNTMRTIDIWLLIAAVIFIFVVVPLLLTLLEEKSEAEAELRHHHSEHANVVPPH</sequence>
<dbReference type="PANTHER" id="PTHR20932">
    <property type="entry name" value="LYSM AND PUTATIVE PEPTIDOGLYCAN-BINDING DOMAIN-CONTAINING PROTEIN"/>
    <property type="match status" value="1"/>
</dbReference>
<evidence type="ECO:0000313" key="5">
    <source>
        <dbReference type="WBParaSite" id="Pan_g20649.t1"/>
    </source>
</evidence>
<dbReference type="AlphaFoldDB" id="A0A7E4VIN0"/>
<feature type="region of interest" description="Disordered" evidence="1">
    <location>
        <begin position="1"/>
        <end position="22"/>
    </location>
</feature>
<dbReference type="CDD" id="cd00118">
    <property type="entry name" value="LysM"/>
    <property type="match status" value="1"/>
</dbReference>
<dbReference type="Gene3D" id="3.10.350.10">
    <property type="entry name" value="LysM domain"/>
    <property type="match status" value="1"/>
</dbReference>
<protein>
    <submittedName>
        <fullName evidence="5">LysM domain-containing protein</fullName>
    </submittedName>
</protein>